<dbReference type="InterPro" id="IPR036465">
    <property type="entry name" value="vWFA_dom_sf"/>
</dbReference>
<dbReference type="Gene3D" id="2.60.40.1530">
    <property type="entry name" value="ntegrin, alpha v. Chain A, domain 4"/>
    <property type="match status" value="1"/>
</dbReference>
<dbReference type="SUPFAM" id="SSF69318">
    <property type="entry name" value="Integrin alpha N-terminal domain"/>
    <property type="match status" value="1"/>
</dbReference>
<evidence type="ECO:0000313" key="18">
    <source>
        <dbReference type="EMBL" id="KAK9965086.1"/>
    </source>
</evidence>
<evidence type="ECO:0000313" key="19">
    <source>
        <dbReference type="Proteomes" id="UP001479290"/>
    </source>
</evidence>
<dbReference type="GO" id="GO:0033627">
    <property type="term" value="P:cell adhesion mediated by integrin"/>
    <property type="evidence" value="ECO:0007669"/>
    <property type="project" value="TreeGrafter"/>
</dbReference>
<dbReference type="PRINTS" id="PR01185">
    <property type="entry name" value="INTEGRINA"/>
</dbReference>
<keyword evidence="11 16" id="KW-0472">Membrane</keyword>
<dbReference type="InterPro" id="IPR048633">
    <property type="entry name" value="ITGAX-like_Ig_3"/>
</dbReference>
<feature type="repeat" description="FG-GAP" evidence="15">
    <location>
        <begin position="439"/>
        <end position="498"/>
    </location>
</feature>
<dbReference type="GO" id="GO:0007229">
    <property type="term" value="P:integrin-mediated signaling pathway"/>
    <property type="evidence" value="ECO:0007669"/>
    <property type="project" value="UniProtKB-KW"/>
</dbReference>
<evidence type="ECO:0000256" key="8">
    <source>
        <dbReference type="ARBA" id="ARBA00022889"/>
    </source>
</evidence>
<dbReference type="Gene3D" id="1.20.5.930">
    <property type="entry name" value="Bicelle-embedded integrin alpha(iib) transmembrane segment"/>
    <property type="match status" value="1"/>
</dbReference>
<dbReference type="Pfam" id="PF01839">
    <property type="entry name" value="FG-GAP"/>
    <property type="match status" value="1"/>
</dbReference>
<evidence type="ECO:0000256" key="7">
    <source>
        <dbReference type="ARBA" id="ARBA00022837"/>
    </source>
</evidence>
<keyword evidence="12" id="KW-1015">Disulfide bond</keyword>
<evidence type="ECO:0000259" key="17">
    <source>
        <dbReference type="PROSITE" id="PS50234"/>
    </source>
</evidence>
<dbReference type="Pfam" id="PF20805">
    <property type="entry name" value="Integrin_A_Ig_2"/>
    <property type="match status" value="1"/>
</dbReference>
<dbReference type="GO" id="GO:0046872">
    <property type="term" value="F:metal ion binding"/>
    <property type="evidence" value="ECO:0007669"/>
    <property type="project" value="UniProtKB-KW"/>
</dbReference>
<evidence type="ECO:0000256" key="3">
    <source>
        <dbReference type="ARBA" id="ARBA00022692"/>
    </source>
</evidence>
<evidence type="ECO:0000256" key="5">
    <source>
        <dbReference type="ARBA" id="ARBA00022729"/>
    </source>
</evidence>
<dbReference type="PANTHER" id="PTHR23220">
    <property type="entry name" value="INTEGRIN ALPHA"/>
    <property type="match status" value="1"/>
</dbReference>
<comment type="subcellular location">
    <subcellularLocation>
        <location evidence="1 16">Membrane</location>
        <topology evidence="1 16">Single-pass type I membrane protein</topology>
    </subcellularLocation>
</comment>
<keyword evidence="13 16" id="KW-0675">Receptor</keyword>
<dbReference type="GO" id="GO:0005178">
    <property type="term" value="F:integrin binding"/>
    <property type="evidence" value="ECO:0007669"/>
    <property type="project" value="TreeGrafter"/>
</dbReference>
<comment type="caution">
    <text evidence="18">The sequence shown here is derived from an EMBL/GenBank/DDBJ whole genome shotgun (WGS) entry which is preliminary data.</text>
</comment>
<feature type="chain" id="PRO_5043100196" description="VWFA domain-containing protein" evidence="16">
    <location>
        <begin position="21"/>
        <end position="1134"/>
    </location>
</feature>
<dbReference type="Gene3D" id="2.60.40.1460">
    <property type="entry name" value="Integrin domains. Chain A, domain 2"/>
    <property type="match status" value="1"/>
</dbReference>
<dbReference type="AlphaFoldDB" id="A0AAW1ZUD2"/>
<dbReference type="PROSITE" id="PS50234">
    <property type="entry name" value="VWFA"/>
    <property type="match status" value="1"/>
</dbReference>
<dbReference type="Pfam" id="PF21520">
    <property type="entry name" value="ITGAX-like_Ig_3"/>
    <property type="match status" value="1"/>
</dbReference>
<gene>
    <name evidence="18" type="ORF">ABG768_004195</name>
</gene>
<evidence type="ECO:0000256" key="14">
    <source>
        <dbReference type="ARBA" id="ARBA00023180"/>
    </source>
</evidence>
<keyword evidence="9 16" id="KW-1133">Transmembrane helix</keyword>
<dbReference type="InterPro" id="IPR048285">
    <property type="entry name" value="Integrin_alpha_Ig-like_2"/>
</dbReference>
<dbReference type="SUPFAM" id="SSF69179">
    <property type="entry name" value="Integrin domains"/>
    <property type="match status" value="2"/>
</dbReference>
<dbReference type="GO" id="GO:0008305">
    <property type="term" value="C:integrin complex"/>
    <property type="evidence" value="ECO:0007669"/>
    <property type="project" value="InterPro"/>
</dbReference>
<evidence type="ECO:0000256" key="15">
    <source>
        <dbReference type="PROSITE-ProRule" id="PRU00803"/>
    </source>
</evidence>
<dbReference type="Pfam" id="PF00092">
    <property type="entry name" value="VWA"/>
    <property type="match status" value="1"/>
</dbReference>
<evidence type="ECO:0000256" key="4">
    <source>
        <dbReference type="ARBA" id="ARBA00022723"/>
    </source>
</evidence>
<dbReference type="SMART" id="SM00327">
    <property type="entry name" value="VWA"/>
    <property type="match status" value="1"/>
</dbReference>
<dbReference type="InterPro" id="IPR028994">
    <property type="entry name" value="Integrin_alpha_N"/>
</dbReference>
<dbReference type="Gene3D" id="2.60.40.1510">
    <property type="entry name" value="ntegrin, alpha v. Chain A, domain 3"/>
    <property type="match status" value="1"/>
</dbReference>
<feature type="repeat" description="FG-GAP" evidence="15">
    <location>
        <begin position="510"/>
        <end position="556"/>
    </location>
</feature>
<dbReference type="InterPro" id="IPR002035">
    <property type="entry name" value="VWF_A"/>
</dbReference>
<evidence type="ECO:0000256" key="16">
    <source>
        <dbReference type="RuleBase" id="RU003762"/>
    </source>
</evidence>
<organism evidence="18 19">
    <name type="scientific">Culter alburnus</name>
    <name type="common">Topmouth culter</name>
    <dbReference type="NCBI Taxonomy" id="194366"/>
    <lineage>
        <taxon>Eukaryota</taxon>
        <taxon>Metazoa</taxon>
        <taxon>Chordata</taxon>
        <taxon>Craniata</taxon>
        <taxon>Vertebrata</taxon>
        <taxon>Euteleostomi</taxon>
        <taxon>Actinopterygii</taxon>
        <taxon>Neopterygii</taxon>
        <taxon>Teleostei</taxon>
        <taxon>Ostariophysi</taxon>
        <taxon>Cypriniformes</taxon>
        <taxon>Xenocyprididae</taxon>
        <taxon>Xenocypridinae</taxon>
        <taxon>Culter</taxon>
    </lineage>
</organism>
<keyword evidence="14" id="KW-0325">Glycoprotein</keyword>
<feature type="domain" description="VWFA" evidence="17">
    <location>
        <begin position="155"/>
        <end position="331"/>
    </location>
</feature>
<dbReference type="InterPro" id="IPR032695">
    <property type="entry name" value="Integrin_dom_sf"/>
</dbReference>
<dbReference type="GO" id="GO:0009897">
    <property type="term" value="C:external side of plasma membrane"/>
    <property type="evidence" value="ECO:0007669"/>
    <property type="project" value="TreeGrafter"/>
</dbReference>
<proteinExistence type="inferred from homology"/>
<protein>
    <recommendedName>
        <fullName evidence="17">VWFA domain-containing protein</fullName>
    </recommendedName>
</protein>
<dbReference type="InterPro" id="IPR013517">
    <property type="entry name" value="FG-GAP"/>
</dbReference>
<evidence type="ECO:0000256" key="10">
    <source>
        <dbReference type="ARBA" id="ARBA00023037"/>
    </source>
</evidence>
<dbReference type="PROSITE" id="PS51470">
    <property type="entry name" value="FG_GAP"/>
    <property type="match status" value="2"/>
</dbReference>
<evidence type="ECO:0000256" key="1">
    <source>
        <dbReference type="ARBA" id="ARBA00004479"/>
    </source>
</evidence>
<sequence length="1134" mass="125658">MDHNFCIRLCIFCVSQSVMAFNIDPASWKTFTAPSPSQNVAFGYKVIQKDISSLIVSDPLNQISQDKRGLIYSCAVTQGTCSPLKIDVPSEAVNMSLGLSMVQDPQSSKLAICGPTIPRKCVSVTTFNGMCFISENSVFKPPIPSSLRDCPGQIDIAFLLDGSGSVGDYNFRTMKTFVTNMIKRFTDRDGQFAIAVYSSDCVIYYNFNQLKDSTWESKVTNIPYYGGATYTAAAIRKLVRELFTPNGGSRPSAKKILLVITDGVSHDRDLLKGAASQAEAKNIIRFAIGVGEAFNDFYAKQELNTVATDPDNDHVFKVTDFNALNNILQKLEENIIAIEGTQTSGDSSRMEFAQDGFSAAFTSYGSVLMSAVGAFQWKGGYQEYLPDYSFQTGTEHESYLGYSMAIATMSRTSFAILGAPRYKHKGRVFVSQLRTNQFKQLDSPKPQIGSYFGAEVCVVNLNRGSNTDLLLVSAPTYIESDREGIVFVYITRQSNLIFSYTLVGMAGQRGRFGSSLASPADLDGDGFMDVLIGAPLEEDGQGSIYIFNGRYRAIDSKYSQRIVGSSVRSGLRFFGISLSQSSLDQSQDNLPDIAVGSKGAVLLLRSRPIMLLETKVTYNPTKIPTNDQTDCTKPLQNTLTVCFTMSAYQHRITGLAANINYTITLDAKRLKYRAYFSHKNRLHSDVMNIGLHEVCKSHAFFIEACSEDALNPLSNQLNFTFEGLPLARMQNLRPILLPEIKTSTDHNLDFEINCGTDNLCVDDLRMNFNFSGATNIEVGIMQEINVTVFVENRGENSYNTHFTLKYPFGLSYRRVTSKQGRVECVSLDAERGVTLGETTCQISKPILKGNTQVVFDITYSINKESTLGQNVTFTAEVKSGNDKHSVDSELKKQKTIDVKYAIYIALIRHENSTIHINFTSGKRDLMKPVQQIIRVQNDLRELTFKVFIRVPVKLGDTDIWTNSNLQISGCKSENMEKPVITNFTSLDVIKNHRVVNCSVAVCAVFSCDVNLIKNDWKLYYISGNVSSGWIEQTGLRAAVFELVSSASLDYDKSKYIFFSSDSQGTAPSLQINTQVEVYEEPNLTKEIIGGVIGGLLLLALITAILYKAGFFKSQYKQMLQEAQGDEGGEPNMTQ</sequence>
<feature type="signal peptide" evidence="16">
    <location>
        <begin position="1"/>
        <end position="20"/>
    </location>
</feature>
<evidence type="ECO:0000256" key="12">
    <source>
        <dbReference type="ARBA" id="ARBA00023157"/>
    </source>
</evidence>
<evidence type="ECO:0000256" key="13">
    <source>
        <dbReference type="ARBA" id="ARBA00023170"/>
    </source>
</evidence>
<accession>A0AAW1ZUD2</accession>
<keyword evidence="6" id="KW-0677">Repeat</keyword>
<keyword evidence="7" id="KW-0106">Calcium</keyword>
<keyword evidence="19" id="KW-1185">Reference proteome</keyword>
<evidence type="ECO:0000256" key="6">
    <source>
        <dbReference type="ARBA" id="ARBA00022737"/>
    </source>
</evidence>
<evidence type="ECO:0000256" key="2">
    <source>
        <dbReference type="ARBA" id="ARBA00008054"/>
    </source>
</evidence>
<dbReference type="GO" id="GO:0007160">
    <property type="term" value="P:cell-matrix adhesion"/>
    <property type="evidence" value="ECO:0007669"/>
    <property type="project" value="TreeGrafter"/>
</dbReference>
<dbReference type="GO" id="GO:0098609">
    <property type="term" value="P:cell-cell adhesion"/>
    <property type="evidence" value="ECO:0007669"/>
    <property type="project" value="TreeGrafter"/>
</dbReference>
<dbReference type="InterPro" id="IPR000413">
    <property type="entry name" value="Integrin_alpha"/>
</dbReference>
<comment type="similarity">
    <text evidence="2 16">Belongs to the integrin alpha chain family.</text>
</comment>
<dbReference type="SUPFAM" id="SSF53300">
    <property type="entry name" value="vWA-like"/>
    <property type="match status" value="1"/>
</dbReference>
<dbReference type="InterPro" id="IPR013649">
    <property type="entry name" value="Integrin_alpha_Ig-like_1"/>
</dbReference>
<reference evidence="18 19" key="1">
    <citation type="submission" date="2024-05" db="EMBL/GenBank/DDBJ databases">
        <title>A high-quality chromosomal-level genome assembly of Topmouth culter (Culter alburnus).</title>
        <authorList>
            <person name="Zhao H."/>
        </authorList>
    </citation>
    <scope>NUCLEOTIDE SEQUENCE [LARGE SCALE GENOMIC DNA]</scope>
    <source>
        <strain evidence="18">CATC2023</strain>
        <tissue evidence="18">Muscle</tissue>
    </source>
</reference>
<dbReference type="Proteomes" id="UP001479290">
    <property type="component" value="Unassembled WGS sequence"/>
</dbReference>
<dbReference type="Gene3D" id="3.40.50.410">
    <property type="entry name" value="von Willebrand factor, type A domain"/>
    <property type="match status" value="1"/>
</dbReference>
<dbReference type="PANTHER" id="PTHR23220:SF118">
    <property type="entry name" value="INTEGRIN ALPHA-X"/>
    <property type="match status" value="1"/>
</dbReference>
<evidence type="ECO:0000256" key="11">
    <source>
        <dbReference type="ARBA" id="ARBA00023136"/>
    </source>
</evidence>
<dbReference type="PRINTS" id="PR00453">
    <property type="entry name" value="VWFADOMAIN"/>
</dbReference>
<keyword evidence="4" id="KW-0479">Metal-binding</keyword>
<keyword evidence="8 16" id="KW-0130">Cell adhesion</keyword>
<dbReference type="SMART" id="SM00191">
    <property type="entry name" value="Int_alpha"/>
    <property type="match status" value="3"/>
</dbReference>
<keyword evidence="10 16" id="KW-0401">Integrin</keyword>
<feature type="transmembrane region" description="Helical" evidence="16">
    <location>
        <begin position="1087"/>
        <end position="1106"/>
    </location>
</feature>
<dbReference type="EMBL" id="JAWDJR010000012">
    <property type="protein sequence ID" value="KAK9965086.1"/>
    <property type="molecule type" value="Genomic_DNA"/>
</dbReference>
<dbReference type="Pfam" id="PF08441">
    <property type="entry name" value="Integrin_A_Ig_1"/>
    <property type="match status" value="1"/>
</dbReference>
<keyword evidence="5 16" id="KW-0732">Signal</keyword>
<keyword evidence="3 16" id="KW-0812">Transmembrane</keyword>
<dbReference type="InterPro" id="IPR013519">
    <property type="entry name" value="Int_alpha_beta-p"/>
</dbReference>
<dbReference type="Gene3D" id="2.130.10.130">
    <property type="entry name" value="Integrin alpha, N-terminal"/>
    <property type="match status" value="1"/>
</dbReference>
<name>A0AAW1ZUD2_CULAL</name>
<evidence type="ECO:0000256" key="9">
    <source>
        <dbReference type="ARBA" id="ARBA00022989"/>
    </source>
</evidence>